<keyword evidence="4" id="KW-0804">Transcription</keyword>
<keyword evidence="3" id="KW-0238">DNA-binding</keyword>
<protein>
    <submittedName>
        <fullName evidence="5">RNA polymerase sigma factor</fullName>
    </submittedName>
</protein>
<comment type="similarity">
    <text evidence="1">Belongs to the phage antitermination Q type 1 family.</text>
</comment>
<gene>
    <name evidence="5" type="ORF">BV163_01039</name>
</gene>
<dbReference type="InterPro" id="IPR036388">
    <property type="entry name" value="WH-like_DNA-bd_sf"/>
</dbReference>
<sequence>MQTKHILDIKLTARRYGKWAREGVGINYPAIQPFLRKATPDHGIPMLDDETAMRIHDATLIMRNVTPELYQVFMLRYVSNLSQGDVGREMRVSVPTIKSYLYAAHQSLKLLLTQNKCIFLA</sequence>
<dbReference type="SUPFAM" id="SSF88659">
    <property type="entry name" value="Sigma3 and sigma4 domains of RNA polymerase sigma factors"/>
    <property type="match status" value="1"/>
</dbReference>
<evidence type="ECO:0000256" key="1">
    <source>
        <dbReference type="ARBA" id="ARBA00010234"/>
    </source>
</evidence>
<reference evidence="5" key="1">
    <citation type="submission" date="2017-02" db="EMBL/GenBank/DDBJ databases">
        <title>Haemophilus influenzae in COPD genome sequencing project.</title>
        <authorList>
            <person name="Murphy T.F."/>
            <person name="Kong Y."/>
            <person name="Nadendla S."/>
            <person name="Tettelin H."/>
            <person name="Pettigrew M."/>
        </authorList>
    </citation>
    <scope>NUCLEOTIDE SEQUENCE [LARGE SCALE GENOMIC DNA]</scope>
    <source>
        <strain evidence="5">84P15H4</strain>
    </source>
</reference>
<dbReference type="InterPro" id="IPR013324">
    <property type="entry name" value="RNA_pol_sigma_r3/r4-like"/>
</dbReference>
<keyword evidence="2" id="KW-0805">Transcription regulation</keyword>
<evidence type="ECO:0000256" key="4">
    <source>
        <dbReference type="ARBA" id="ARBA00023163"/>
    </source>
</evidence>
<comment type="caution">
    <text evidence="5">The sequence shown here is derived from an EMBL/GenBank/DDBJ whole genome shotgun (WGS) entry which is preliminary data.</text>
</comment>
<evidence type="ECO:0000256" key="3">
    <source>
        <dbReference type="ARBA" id="ARBA00023125"/>
    </source>
</evidence>
<dbReference type="GO" id="GO:0003677">
    <property type="term" value="F:DNA binding"/>
    <property type="evidence" value="ECO:0007669"/>
    <property type="project" value="UniProtKB-KW"/>
</dbReference>
<dbReference type="InterPro" id="IPR010534">
    <property type="entry name" value="Phage_933W_GpQ"/>
</dbReference>
<dbReference type="Pfam" id="PF06530">
    <property type="entry name" value="Phage_antitermQ"/>
    <property type="match status" value="1"/>
</dbReference>
<organism evidence="5">
    <name type="scientific">Haemophilus influenzae</name>
    <dbReference type="NCBI Taxonomy" id="727"/>
    <lineage>
        <taxon>Bacteria</taxon>
        <taxon>Pseudomonadati</taxon>
        <taxon>Pseudomonadota</taxon>
        <taxon>Gammaproteobacteria</taxon>
        <taxon>Pasteurellales</taxon>
        <taxon>Pasteurellaceae</taxon>
        <taxon>Haemophilus</taxon>
    </lineage>
</organism>
<dbReference type="EMBL" id="MZHU01000037">
    <property type="protein sequence ID" value="PRK65025.1"/>
    <property type="molecule type" value="Genomic_DNA"/>
</dbReference>
<proteinExistence type="inferred from homology"/>
<evidence type="ECO:0000313" key="5">
    <source>
        <dbReference type="EMBL" id="PRK65025.1"/>
    </source>
</evidence>
<name>A0A2S9S163_HAEIF</name>
<dbReference type="AlphaFoldDB" id="A0A2S9S163"/>
<dbReference type="RefSeq" id="WP_084997412.1">
    <property type="nucleotide sequence ID" value="NZ_CP031682.1"/>
</dbReference>
<accession>A0A2S9S163</accession>
<dbReference type="Gene3D" id="1.10.10.10">
    <property type="entry name" value="Winged helix-like DNA-binding domain superfamily/Winged helix DNA-binding domain"/>
    <property type="match status" value="1"/>
</dbReference>
<dbReference type="GO" id="GO:0060567">
    <property type="term" value="P:negative regulation of termination of DNA-templated transcription"/>
    <property type="evidence" value="ECO:0007669"/>
    <property type="project" value="InterPro"/>
</dbReference>
<evidence type="ECO:0000256" key="2">
    <source>
        <dbReference type="ARBA" id="ARBA00023015"/>
    </source>
</evidence>